<accession>A0ABD0LXV7</accession>
<feature type="non-terminal residue" evidence="12">
    <location>
        <position position="1016"/>
    </location>
</feature>
<evidence type="ECO:0000256" key="3">
    <source>
        <dbReference type="ARBA" id="ARBA00022692"/>
    </source>
</evidence>
<feature type="transmembrane region" description="Helical" evidence="10">
    <location>
        <begin position="985"/>
        <end position="1007"/>
    </location>
</feature>
<feature type="transmembrane region" description="Helical" evidence="10">
    <location>
        <begin position="397"/>
        <end position="417"/>
    </location>
</feature>
<dbReference type="EMBL" id="JACVVK020000018">
    <property type="protein sequence ID" value="KAK7503923.1"/>
    <property type="molecule type" value="Genomic_DNA"/>
</dbReference>
<keyword evidence="13" id="KW-1185">Reference proteome</keyword>
<feature type="transmembrane region" description="Helical" evidence="10">
    <location>
        <begin position="319"/>
        <end position="340"/>
    </location>
</feature>
<protein>
    <recommendedName>
        <fullName evidence="11">Potassium channel domain-containing protein</fullName>
    </recommendedName>
</protein>
<sequence length="1016" mass="111090">MDLPLASFEDVGCVFGLDETAPQSTGHAETIKDLAIAGTRTKTTKGNKNSLSDDKDGVGRLTRRRNKSSQEKAECDDLKLVKDGGRSNGNFCKRRSNKKYSTKFGEGRAGDTMKDDKLPYAISGNTDGLIASAVDTGIIHGTAFPGDIGTWRRTTGDVTAITTGTTGHDADTSTPGTAVCHDENRNADRNTDDVNTNASGQAGPEPGVADLLRRAFLAVMSTVGLATVVVMYCMIGALIFKALEGHDLNARTKSVEQIRYESLMHTIKLCGVTENESERLPVEKQQIGVINRSIHTFSEYLLKTTESTYAYDTLGNSTWTFQNALLFTVSLVTTIGYGNIVPSTRWGRVMCLIYAVFGIPLTLTGLTNIGSCFASLVRAVYHFLAKNCCYKKGDAEVPVFITVVLLGLYIYLGALLFKHVEGWSFEEALYFCFVTLSTIGFGDLVPGFDPTSTTGFSYNRTYTGPNITTPLANDSSWQGSYNVAFTLTGTDMQVLCVAYLLIGLSLNVMAFQLMSKAGAHHLRELALNLGLKSVRPVSQIRHGDFSNNSGIRLDPTATDINTNARSSPDDDFAQNFCVCVASTLGLPMLVGLYCVGGAFLFQRLETPTKEGEPMIQKFQCMLQDIGKACENQTADEIQNISRYLNEELKDGILGLRNNPSFDDQGKSTWTFVNAMMFSMTIVTTIGYGNLVPSATGGRVACIIYGVIGIPLCLLCLANIGFYVARLIRFVYARVIFGACFPKEEKARVPVWLCLVLMAIYLNLGAVLFMELENWSYNAAFYYCFITLSTVGFGDLVPGFGEIGFQPDAAEREVLCAAYIFFGLALLATMFDLMQESCQDIFGCLKECCGMGGGTKQKAPGVFRHSDGRQSLTVSELPSSDSGHGMDSADRVIKKLCLKAKLQRVSDIPDDTNLTDRERRWTQMADVVLSNFRERVIEITKQTNWDRRGNSKWTFPGSFLFCVNVVTTIGYGNIAPKTLDGRVACIVYAVFGIPITLLCLSNIGIYMASLVKILYAK</sequence>
<evidence type="ECO:0000259" key="11">
    <source>
        <dbReference type="Pfam" id="PF07885"/>
    </source>
</evidence>
<evidence type="ECO:0000256" key="4">
    <source>
        <dbReference type="ARBA" id="ARBA00022989"/>
    </source>
</evidence>
<gene>
    <name evidence="12" type="ORF">BaRGS_00005046</name>
</gene>
<feature type="region of interest" description="Disordered" evidence="9">
    <location>
        <begin position="182"/>
        <end position="205"/>
    </location>
</feature>
<feature type="transmembrane region" description="Helical" evidence="10">
    <location>
        <begin position="352"/>
        <end position="377"/>
    </location>
</feature>
<feature type="domain" description="Potassium channel" evidence="11">
    <location>
        <begin position="405"/>
        <end position="447"/>
    </location>
</feature>
<dbReference type="SUPFAM" id="SSF81324">
    <property type="entry name" value="Voltage-gated potassium channels"/>
    <property type="match status" value="5"/>
</dbReference>
<dbReference type="AlphaFoldDB" id="A0ABD0LXV7"/>
<feature type="transmembrane region" description="Helical" evidence="10">
    <location>
        <begin position="779"/>
        <end position="800"/>
    </location>
</feature>
<feature type="transmembrane region" description="Helical" evidence="10">
    <location>
        <begin position="748"/>
        <end position="767"/>
    </location>
</feature>
<dbReference type="PANTHER" id="PTHR11003">
    <property type="entry name" value="POTASSIUM CHANNEL, SUBFAMILY K"/>
    <property type="match status" value="1"/>
</dbReference>
<evidence type="ECO:0000313" key="12">
    <source>
        <dbReference type="EMBL" id="KAK7503923.1"/>
    </source>
</evidence>
<keyword evidence="3 8" id="KW-0812">Transmembrane</keyword>
<dbReference type="PRINTS" id="PR01333">
    <property type="entry name" value="2POREKCHANEL"/>
</dbReference>
<keyword evidence="6 10" id="KW-0472">Membrane</keyword>
<evidence type="ECO:0000256" key="2">
    <source>
        <dbReference type="ARBA" id="ARBA00022448"/>
    </source>
</evidence>
<dbReference type="InterPro" id="IPR003280">
    <property type="entry name" value="2pore_dom_K_chnl"/>
</dbReference>
<comment type="similarity">
    <text evidence="8">Belongs to the two pore domain potassium channel (TC 1.A.1.8) family.</text>
</comment>
<feature type="transmembrane region" description="Helical" evidence="10">
    <location>
        <begin position="812"/>
        <end position="830"/>
    </location>
</feature>
<evidence type="ECO:0000256" key="9">
    <source>
        <dbReference type="SAM" id="MobiDB-lite"/>
    </source>
</evidence>
<dbReference type="Proteomes" id="UP001519460">
    <property type="component" value="Unassembled WGS sequence"/>
</dbReference>
<feature type="compositionally biased region" description="Low complexity" evidence="9">
    <location>
        <begin position="39"/>
        <end position="49"/>
    </location>
</feature>
<feature type="transmembrane region" description="Helical" evidence="10">
    <location>
        <begin position="492"/>
        <end position="513"/>
    </location>
</feature>
<dbReference type="GO" id="GO:0016020">
    <property type="term" value="C:membrane"/>
    <property type="evidence" value="ECO:0007669"/>
    <property type="project" value="UniProtKB-SubCell"/>
</dbReference>
<feature type="domain" description="Potassium channel" evidence="11">
    <location>
        <begin position="664"/>
        <end position="722"/>
    </location>
</feature>
<feature type="domain" description="Potassium channel" evidence="11">
    <location>
        <begin position="311"/>
        <end position="373"/>
    </location>
</feature>
<feature type="transmembrane region" description="Helical" evidence="10">
    <location>
        <begin position="671"/>
        <end position="690"/>
    </location>
</feature>
<reference evidence="12 13" key="1">
    <citation type="journal article" date="2023" name="Sci. Data">
        <title>Genome assembly of the Korean intertidal mud-creeper Batillaria attramentaria.</title>
        <authorList>
            <person name="Patra A.K."/>
            <person name="Ho P.T."/>
            <person name="Jun S."/>
            <person name="Lee S.J."/>
            <person name="Kim Y."/>
            <person name="Won Y.J."/>
        </authorList>
    </citation>
    <scope>NUCLEOTIDE SEQUENCE [LARGE SCALE GENOMIC DNA]</scope>
    <source>
        <strain evidence="12">Wonlab-2016</strain>
    </source>
</reference>
<dbReference type="Gene3D" id="1.10.287.70">
    <property type="match status" value="3"/>
</dbReference>
<keyword evidence="2 8" id="KW-0813">Transport</keyword>
<evidence type="ECO:0000256" key="8">
    <source>
        <dbReference type="RuleBase" id="RU003857"/>
    </source>
</evidence>
<keyword evidence="4 10" id="KW-1133">Transmembrane helix</keyword>
<feature type="transmembrane region" description="Helical" evidence="10">
    <location>
        <begin position="952"/>
        <end position="973"/>
    </location>
</feature>
<feature type="domain" description="Potassium channel" evidence="11">
    <location>
        <begin position="948"/>
        <end position="1006"/>
    </location>
</feature>
<evidence type="ECO:0000256" key="10">
    <source>
        <dbReference type="SAM" id="Phobius"/>
    </source>
</evidence>
<comment type="subcellular location">
    <subcellularLocation>
        <location evidence="1">Membrane</location>
        <topology evidence="1">Multi-pass membrane protein</topology>
    </subcellularLocation>
</comment>
<evidence type="ECO:0000256" key="6">
    <source>
        <dbReference type="ARBA" id="ARBA00023136"/>
    </source>
</evidence>
<evidence type="ECO:0000313" key="13">
    <source>
        <dbReference type="Proteomes" id="UP001519460"/>
    </source>
</evidence>
<comment type="caution">
    <text evidence="12">The sequence shown here is derived from an EMBL/GenBank/DDBJ whole genome shotgun (WGS) entry which is preliminary data.</text>
</comment>
<evidence type="ECO:0000256" key="1">
    <source>
        <dbReference type="ARBA" id="ARBA00004141"/>
    </source>
</evidence>
<dbReference type="GO" id="GO:0034220">
    <property type="term" value="P:monoatomic ion transmembrane transport"/>
    <property type="evidence" value="ECO:0007669"/>
    <property type="project" value="UniProtKB-KW"/>
</dbReference>
<keyword evidence="5 8" id="KW-0406">Ion transport</keyword>
<name>A0ABD0LXV7_9CAEN</name>
<evidence type="ECO:0000256" key="7">
    <source>
        <dbReference type="ARBA" id="ARBA00023303"/>
    </source>
</evidence>
<feature type="transmembrane region" description="Helical" evidence="10">
    <location>
        <begin position="429"/>
        <end position="448"/>
    </location>
</feature>
<keyword evidence="7 8" id="KW-0407">Ion channel</keyword>
<dbReference type="PANTHER" id="PTHR11003:SF334">
    <property type="entry name" value="FI03418P"/>
    <property type="match status" value="1"/>
</dbReference>
<dbReference type="InterPro" id="IPR013099">
    <property type="entry name" value="K_chnl_dom"/>
</dbReference>
<feature type="transmembrane region" description="Helical" evidence="10">
    <location>
        <begin position="702"/>
        <end position="727"/>
    </location>
</feature>
<feature type="region of interest" description="Disordered" evidence="9">
    <location>
        <begin position="39"/>
        <end position="73"/>
    </location>
</feature>
<organism evidence="12 13">
    <name type="scientific">Batillaria attramentaria</name>
    <dbReference type="NCBI Taxonomy" id="370345"/>
    <lineage>
        <taxon>Eukaryota</taxon>
        <taxon>Metazoa</taxon>
        <taxon>Spiralia</taxon>
        <taxon>Lophotrochozoa</taxon>
        <taxon>Mollusca</taxon>
        <taxon>Gastropoda</taxon>
        <taxon>Caenogastropoda</taxon>
        <taxon>Sorbeoconcha</taxon>
        <taxon>Cerithioidea</taxon>
        <taxon>Batillariidae</taxon>
        <taxon>Batillaria</taxon>
    </lineage>
</organism>
<evidence type="ECO:0000256" key="5">
    <source>
        <dbReference type="ARBA" id="ARBA00023065"/>
    </source>
</evidence>
<feature type="compositionally biased region" description="Basic and acidic residues" evidence="9">
    <location>
        <begin position="182"/>
        <end position="192"/>
    </location>
</feature>
<feature type="domain" description="Potassium channel" evidence="11">
    <location>
        <begin position="757"/>
        <end position="835"/>
    </location>
</feature>
<proteinExistence type="inferred from homology"/>
<dbReference type="Pfam" id="PF07885">
    <property type="entry name" value="Ion_trans_2"/>
    <property type="match status" value="5"/>
</dbReference>
<feature type="transmembrane region" description="Helical" evidence="10">
    <location>
        <begin position="215"/>
        <end position="240"/>
    </location>
</feature>